<sequence>MSRAAVKIEIPPVVYVPCSPLTNGAEDLIVDLRPTRDGPLALLVYSALDRLVDCCGDEQPWVVMPTVSLEKVRQETHFELLLLDVEIPEEFRRRAAAALPQPGL</sequence>
<name>A0A561SSN8_9PSEU</name>
<keyword evidence="2" id="KW-1185">Reference proteome</keyword>
<evidence type="ECO:0000313" key="1">
    <source>
        <dbReference type="EMBL" id="TWF77884.1"/>
    </source>
</evidence>
<protein>
    <recommendedName>
        <fullName evidence="3">SseB protein N-terminal domain-containing protein</fullName>
    </recommendedName>
</protein>
<proteinExistence type="predicted"/>
<dbReference type="EMBL" id="VIWU01000001">
    <property type="protein sequence ID" value="TWF77884.1"/>
    <property type="molecule type" value="Genomic_DNA"/>
</dbReference>
<dbReference type="Proteomes" id="UP000321261">
    <property type="component" value="Unassembled WGS sequence"/>
</dbReference>
<dbReference type="InterPro" id="IPR049975">
    <property type="entry name" value="SAV_915-like_dom"/>
</dbReference>
<dbReference type="AlphaFoldDB" id="A0A561SSN8"/>
<comment type="caution">
    <text evidence="1">The sequence shown here is derived from an EMBL/GenBank/DDBJ whole genome shotgun (WGS) entry which is preliminary data.</text>
</comment>
<dbReference type="RefSeq" id="WP_212612547.1">
    <property type="nucleotide sequence ID" value="NZ_VIWU01000001.1"/>
</dbReference>
<reference evidence="1 2" key="1">
    <citation type="submission" date="2019-06" db="EMBL/GenBank/DDBJ databases">
        <title>Sequencing the genomes of 1000 actinobacteria strains.</title>
        <authorList>
            <person name="Klenk H.-P."/>
        </authorList>
    </citation>
    <scope>NUCLEOTIDE SEQUENCE [LARGE SCALE GENOMIC DNA]</scope>
    <source>
        <strain evidence="1 2">DSM 45671</strain>
    </source>
</reference>
<accession>A0A561SSN8</accession>
<dbReference type="NCBIfam" id="NF042914">
    <property type="entry name" value="SAV915_dom"/>
    <property type="match status" value="1"/>
</dbReference>
<evidence type="ECO:0008006" key="3">
    <source>
        <dbReference type="Google" id="ProtNLM"/>
    </source>
</evidence>
<organism evidence="1 2">
    <name type="scientific">Pseudonocardia hierapolitana</name>
    <dbReference type="NCBI Taxonomy" id="1128676"/>
    <lineage>
        <taxon>Bacteria</taxon>
        <taxon>Bacillati</taxon>
        <taxon>Actinomycetota</taxon>
        <taxon>Actinomycetes</taxon>
        <taxon>Pseudonocardiales</taxon>
        <taxon>Pseudonocardiaceae</taxon>
        <taxon>Pseudonocardia</taxon>
    </lineage>
</organism>
<gene>
    <name evidence="1" type="ORF">FHX44_113799</name>
</gene>
<evidence type="ECO:0000313" key="2">
    <source>
        <dbReference type="Proteomes" id="UP000321261"/>
    </source>
</evidence>